<protein>
    <submittedName>
        <fullName evidence="1">Uncharacterized protein</fullName>
    </submittedName>
</protein>
<organism evidence="1 2">
    <name type="scientific">Stentor coeruleus</name>
    <dbReference type="NCBI Taxonomy" id="5963"/>
    <lineage>
        <taxon>Eukaryota</taxon>
        <taxon>Sar</taxon>
        <taxon>Alveolata</taxon>
        <taxon>Ciliophora</taxon>
        <taxon>Postciliodesmatophora</taxon>
        <taxon>Heterotrichea</taxon>
        <taxon>Heterotrichida</taxon>
        <taxon>Stentoridae</taxon>
        <taxon>Stentor</taxon>
    </lineage>
</organism>
<evidence type="ECO:0000313" key="1">
    <source>
        <dbReference type="EMBL" id="OMJ94694.1"/>
    </source>
</evidence>
<dbReference type="Proteomes" id="UP000187209">
    <property type="component" value="Unassembled WGS sequence"/>
</dbReference>
<keyword evidence="2" id="KW-1185">Reference proteome</keyword>
<accession>A0A1R2D0B2</accession>
<reference evidence="1 2" key="1">
    <citation type="submission" date="2016-11" db="EMBL/GenBank/DDBJ databases">
        <title>The macronuclear genome of Stentor coeruleus: a giant cell with tiny introns.</title>
        <authorList>
            <person name="Slabodnick M."/>
            <person name="Ruby J.G."/>
            <person name="Reiff S.B."/>
            <person name="Swart E.C."/>
            <person name="Gosai S."/>
            <person name="Prabakaran S."/>
            <person name="Witkowska E."/>
            <person name="Larue G.E."/>
            <person name="Fisher S."/>
            <person name="Freeman R.M."/>
            <person name="Gunawardena J."/>
            <person name="Chu W."/>
            <person name="Stover N.A."/>
            <person name="Gregory B.D."/>
            <person name="Nowacki M."/>
            <person name="Derisi J."/>
            <person name="Roy S.W."/>
            <person name="Marshall W.F."/>
            <person name="Sood P."/>
        </authorList>
    </citation>
    <scope>NUCLEOTIDE SEQUENCE [LARGE SCALE GENOMIC DNA]</scope>
    <source>
        <strain evidence="1">WM001</strain>
    </source>
</reference>
<sequence length="101" mass="11161">MDLVKVQEASTINSPEELQTNRTPLKGILRKSQTTIGRQTTGATDRMAIKRTSTSQVKRVTRVTFSDKVKNLPICTVFEVEPISYEEPASPKGSSCACLLF</sequence>
<proteinExistence type="predicted"/>
<gene>
    <name evidence="1" type="ORF">SteCoe_2030</name>
</gene>
<dbReference type="AlphaFoldDB" id="A0A1R2D0B2"/>
<dbReference type="EMBL" id="MPUH01000022">
    <property type="protein sequence ID" value="OMJ94694.1"/>
    <property type="molecule type" value="Genomic_DNA"/>
</dbReference>
<evidence type="ECO:0000313" key="2">
    <source>
        <dbReference type="Proteomes" id="UP000187209"/>
    </source>
</evidence>
<comment type="caution">
    <text evidence="1">The sequence shown here is derived from an EMBL/GenBank/DDBJ whole genome shotgun (WGS) entry which is preliminary data.</text>
</comment>
<name>A0A1R2D0B2_9CILI</name>